<dbReference type="Proteomes" id="UP000501518">
    <property type="component" value="Chromosome"/>
</dbReference>
<protein>
    <submittedName>
        <fullName evidence="5">MarR family transcriptional regulator</fullName>
    </submittedName>
</protein>
<dbReference type="RefSeq" id="WP_165884237.1">
    <property type="nucleotide sequence ID" value="NZ_CP035810.1"/>
</dbReference>
<dbReference type="EMBL" id="CP035810">
    <property type="protein sequence ID" value="QIN29858.1"/>
    <property type="molecule type" value="Genomic_DNA"/>
</dbReference>
<dbReference type="SMART" id="SM00347">
    <property type="entry name" value="HTH_MARR"/>
    <property type="match status" value="1"/>
</dbReference>
<organism evidence="5 6">
    <name type="scientific">Brevibacterium luteolum</name>
    <dbReference type="NCBI Taxonomy" id="199591"/>
    <lineage>
        <taxon>Bacteria</taxon>
        <taxon>Bacillati</taxon>
        <taxon>Actinomycetota</taxon>
        <taxon>Actinomycetes</taxon>
        <taxon>Micrococcales</taxon>
        <taxon>Brevibacteriaceae</taxon>
        <taxon>Brevibacterium</taxon>
    </lineage>
</organism>
<proteinExistence type="predicted"/>
<feature type="domain" description="HTH marR-type" evidence="4">
    <location>
        <begin position="1"/>
        <end position="132"/>
    </location>
</feature>
<dbReference type="InterPro" id="IPR036388">
    <property type="entry name" value="WH-like_DNA-bd_sf"/>
</dbReference>
<keyword evidence="3" id="KW-0804">Transcription</keyword>
<dbReference type="AlphaFoldDB" id="A0A6G8KYH0"/>
<dbReference type="GO" id="GO:0003700">
    <property type="term" value="F:DNA-binding transcription factor activity"/>
    <property type="evidence" value="ECO:0007669"/>
    <property type="project" value="InterPro"/>
</dbReference>
<dbReference type="InterPro" id="IPR036390">
    <property type="entry name" value="WH_DNA-bd_sf"/>
</dbReference>
<dbReference type="GO" id="GO:0003677">
    <property type="term" value="F:DNA binding"/>
    <property type="evidence" value="ECO:0007669"/>
    <property type="project" value="UniProtKB-KW"/>
</dbReference>
<accession>A0A6G8KYH0</accession>
<dbReference type="PANTHER" id="PTHR42756">
    <property type="entry name" value="TRANSCRIPTIONAL REGULATOR, MARR"/>
    <property type="match status" value="1"/>
</dbReference>
<evidence type="ECO:0000256" key="2">
    <source>
        <dbReference type="ARBA" id="ARBA00023125"/>
    </source>
</evidence>
<keyword evidence="2" id="KW-0238">DNA-binding</keyword>
<dbReference type="PROSITE" id="PS01117">
    <property type="entry name" value="HTH_MARR_1"/>
    <property type="match status" value="1"/>
</dbReference>
<name>A0A6G8KYH0_9MICO</name>
<dbReference type="KEGG" id="blut:EW640_11680"/>
<dbReference type="PRINTS" id="PR00598">
    <property type="entry name" value="HTHMARR"/>
</dbReference>
<evidence type="ECO:0000313" key="6">
    <source>
        <dbReference type="Proteomes" id="UP000501518"/>
    </source>
</evidence>
<gene>
    <name evidence="5" type="ORF">EW640_11680</name>
</gene>
<sequence>MGIVGRLQRAGHLLDAAVASNLASANLEPWEFDVLATLRRSGELTAGQLTRASMVTSGAITNRVDRLIKRGLVERRPSPHSRRAILIDLTSEGREVIDEALIGHIGNLDALASHLSEADRRQLAALLKRFLIGLGDTPPADA</sequence>
<reference evidence="5 6" key="1">
    <citation type="submission" date="2019-02" db="EMBL/GenBank/DDBJ databases">
        <title>Complete Genome Sequence and Methylome Analysis of Brevibacterium luteolum NEB1784.</title>
        <authorList>
            <person name="Fomenkov A."/>
            <person name="Roberts R.J."/>
        </authorList>
    </citation>
    <scope>NUCLEOTIDE SEQUENCE [LARGE SCALE GENOMIC DNA]</scope>
    <source>
        <strain evidence="5 6">NEB1784</strain>
    </source>
</reference>
<dbReference type="PROSITE" id="PS50995">
    <property type="entry name" value="HTH_MARR_2"/>
    <property type="match status" value="1"/>
</dbReference>
<evidence type="ECO:0000259" key="4">
    <source>
        <dbReference type="PROSITE" id="PS50995"/>
    </source>
</evidence>
<keyword evidence="1" id="KW-0805">Transcription regulation</keyword>
<dbReference type="PANTHER" id="PTHR42756:SF1">
    <property type="entry name" value="TRANSCRIPTIONAL REPRESSOR OF EMRAB OPERON"/>
    <property type="match status" value="1"/>
</dbReference>
<evidence type="ECO:0000313" key="5">
    <source>
        <dbReference type="EMBL" id="QIN29858.1"/>
    </source>
</evidence>
<evidence type="ECO:0000256" key="1">
    <source>
        <dbReference type="ARBA" id="ARBA00023015"/>
    </source>
</evidence>
<dbReference type="SUPFAM" id="SSF46785">
    <property type="entry name" value="Winged helix' DNA-binding domain"/>
    <property type="match status" value="1"/>
</dbReference>
<dbReference type="InterPro" id="IPR000835">
    <property type="entry name" value="HTH_MarR-typ"/>
</dbReference>
<dbReference type="InterPro" id="IPR023187">
    <property type="entry name" value="Tscrpt_reg_MarR-type_CS"/>
</dbReference>
<evidence type="ECO:0000256" key="3">
    <source>
        <dbReference type="ARBA" id="ARBA00023163"/>
    </source>
</evidence>
<dbReference type="Gene3D" id="1.10.10.10">
    <property type="entry name" value="Winged helix-like DNA-binding domain superfamily/Winged helix DNA-binding domain"/>
    <property type="match status" value="1"/>
</dbReference>
<dbReference type="Pfam" id="PF12802">
    <property type="entry name" value="MarR_2"/>
    <property type="match status" value="1"/>
</dbReference>